<accession>A0ABW4ML41</accession>
<gene>
    <name evidence="2" type="ORF">ACFSFW_07910</name>
</gene>
<dbReference type="GO" id="GO:0016787">
    <property type="term" value="F:hydrolase activity"/>
    <property type="evidence" value="ECO:0007669"/>
    <property type="project" value="UniProtKB-KW"/>
</dbReference>
<dbReference type="InterPro" id="IPR050491">
    <property type="entry name" value="AmpC-like"/>
</dbReference>
<dbReference type="Proteomes" id="UP001597227">
    <property type="component" value="Unassembled WGS sequence"/>
</dbReference>
<organism evidence="2 3">
    <name type="scientific">Fredinandcohnia salidurans</name>
    <dbReference type="NCBI Taxonomy" id="2595041"/>
    <lineage>
        <taxon>Bacteria</taxon>
        <taxon>Bacillati</taxon>
        <taxon>Bacillota</taxon>
        <taxon>Bacilli</taxon>
        <taxon>Bacillales</taxon>
        <taxon>Bacillaceae</taxon>
        <taxon>Fredinandcohnia</taxon>
    </lineage>
</organism>
<dbReference type="PANTHER" id="PTHR46825">
    <property type="entry name" value="D-ALANYL-D-ALANINE-CARBOXYPEPTIDASE/ENDOPEPTIDASE AMPH"/>
    <property type="match status" value="1"/>
</dbReference>
<dbReference type="Gene3D" id="3.40.710.10">
    <property type="entry name" value="DD-peptidase/beta-lactamase superfamily"/>
    <property type="match status" value="1"/>
</dbReference>
<dbReference type="Pfam" id="PF00144">
    <property type="entry name" value="Beta-lactamase"/>
    <property type="match status" value="1"/>
</dbReference>
<dbReference type="EMBL" id="JBHUEK010000010">
    <property type="protein sequence ID" value="MFD1778590.1"/>
    <property type="molecule type" value="Genomic_DNA"/>
</dbReference>
<dbReference type="InterPro" id="IPR001466">
    <property type="entry name" value="Beta-lactam-related"/>
</dbReference>
<protein>
    <submittedName>
        <fullName evidence="2">Serine hydrolase domain-containing protein</fullName>
        <ecNumber evidence="2">3.-.-.-</ecNumber>
    </submittedName>
</protein>
<proteinExistence type="predicted"/>
<feature type="domain" description="Beta-lactamase-related" evidence="1">
    <location>
        <begin position="18"/>
        <end position="312"/>
    </location>
</feature>
<reference evidence="3" key="1">
    <citation type="journal article" date="2019" name="Int. J. Syst. Evol. Microbiol.">
        <title>The Global Catalogue of Microorganisms (GCM) 10K type strain sequencing project: providing services to taxonomists for standard genome sequencing and annotation.</title>
        <authorList>
            <consortium name="The Broad Institute Genomics Platform"/>
            <consortium name="The Broad Institute Genome Sequencing Center for Infectious Disease"/>
            <person name="Wu L."/>
            <person name="Ma J."/>
        </authorList>
    </citation>
    <scope>NUCLEOTIDE SEQUENCE [LARGE SCALE GENOMIC DNA]</scope>
    <source>
        <strain evidence="3">CCUG 15531</strain>
    </source>
</reference>
<keyword evidence="3" id="KW-1185">Reference proteome</keyword>
<evidence type="ECO:0000313" key="3">
    <source>
        <dbReference type="Proteomes" id="UP001597227"/>
    </source>
</evidence>
<evidence type="ECO:0000259" key="1">
    <source>
        <dbReference type="Pfam" id="PF00144"/>
    </source>
</evidence>
<dbReference type="RefSeq" id="WP_388036909.1">
    <property type="nucleotide sequence ID" value="NZ_JBHUEK010000010.1"/>
</dbReference>
<sequence length="436" mass="49562">MSHETQQKLKNYMNSLGDHGYFNGAVLVAEKGKILLSEGYGFASFQYEVPATSKTKFRIGSLSKAFTAFAILKLVEQGKLALTDNVDLFLPSHKSWGNITIHHLLSHTSGIPDFTSLPDYWSRTMRLQANLEQVMESIKDLPLEFKPGERMEYCNTGYLVLTAIIEKISGESYSTFLDKTIFQPIGMKDTGVDDGRTIIPYLATGHTIHKTLIHTEFIDMSFPMGAYGLYSTVEDLFKWSQALHKGNILGKELIDRMFTPYLDGYGYGWFLVDVPEKIACHSGDINGFVSDFYLNINEDVTIIVLSNLNLTPVEKISSDLKNIVFGKDVHLIETQQVNNKEFDTTQLLGVYENENTKLTIETNRENSLFLHAPKKYGVPYTYPINLVKVENNQISYQAELLYETLLFELGKHKIKLHYIDSYGREQVLVKKKALHF</sequence>
<dbReference type="InterPro" id="IPR012338">
    <property type="entry name" value="Beta-lactam/transpept-like"/>
</dbReference>
<keyword evidence="2" id="KW-0378">Hydrolase</keyword>
<evidence type="ECO:0000313" key="2">
    <source>
        <dbReference type="EMBL" id="MFD1778590.1"/>
    </source>
</evidence>
<comment type="caution">
    <text evidence="2">The sequence shown here is derived from an EMBL/GenBank/DDBJ whole genome shotgun (WGS) entry which is preliminary data.</text>
</comment>
<name>A0ABW4ML41_9BACI</name>
<dbReference type="PANTHER" id="PTHR46825:SF9">
    <property type="entry name" value="BETA-LACTAMASE-RELATED DOMAIN-CONTAINING PROTEIN"/>
    <property type="match status" value="1"/>
</dbReference>
<dbReference type="SUPFAM" id="SSF56601">
    <property type="entry name" value="beta-lactamase/transpeptidase-like"/>
    <property type="match status" value="1"/>
</dbReference>
<dbReference type="EC" id="3.-.-.-" evidence="2"/>